<dbReference type="AlphaFoldDB" id="C0CYA3"/>
<evidence type="ECO:0000313" key="1">
    <source>
        <dbReference type="EMBL" id="EEG55958.1"/>
    </source>
</evidence>
<dbReference type="HOGENOM" id="CLU_3181859_0_0_9"/>
<proteinExistence type="predicted"/>
<gene>
    <name evidence="1" type="ORF">CLOSTASPAR_01979</name>
</gene>
<sequence length="46" mass="5726">MEYKIFSKKHKLYKVILYTDYYNDTAEKIQYRKERDCEGFLNGIRL</sequence>
<protein>
    <submittedName>
        <fullName evidence="1">Uncharacterized protein</fullName>
    </submittedName>
</protein>
<accession>C0CYA3</accession>
<dbReference type="EMBL" id="ACCJ01000107">
    <property type="protein sequence ID" value="EEG55958.1"/>
    <property type="molecule type" value="Genomic_DNA"/>
</dbReference>
<evidence type="ECO:0000313" key="2">
    <source>
        <dbReference type="Proteomes" id="UP000004756"/>
    </source>
</evidence>
<comment type="caution">
    <text evidence="1">The sequence shown here is derived from an EMBL/GenBank/DDBJ whole genome shotgun (WGS) entry which is preliminary data.</text>
</comment>
<reference evidence="1 2" key="1">
    <citation type="submission" date="2009-02" db="EMBL/GenBank/DDBJ databases">
        <title>Draft genome sequence of Clostridium asparagiforme (DSM 15981).</title>
        <authorList>
            <person name="Sudarsanam P."/>
            <person name="Ley R."/>
            <person name="Guruge J."/>
            <person name="Turnbaugh P.J."/>
            <person name="Mahowald M."/>
            <person name="Liep D."/>
            <person name="Gordon J."/>
        </authorList>
    </citation>
    <scope>NUCLEOTIDE SEQUENCE [LARGE SCALE GENOMIC DNA]</scope>
    <source>
        <strain evidence="1 2">DSM 15981</strain>
    </source>
</reference>
<keyword evidence="2" id="KW-1185">Reference proteome</keyword>
<organism evidence="1 2">
    <name type="scientific">[Clostridium] asparagiforme DSM 15981</name>
    <dbReference type="NCBI Taxonomy" id="518636"/>
    <lineage>
        <taxon>Bacteria</taxon>
        <taxon>Bacillati</taxon>
        <taxon>Bacillota</taxon>
        <taxon>Clostridia</taxon>
        <taxon>Lachnospirales</taxon>
        <taxon>Lachnospiraceae</taxon>
        <taxon>Enterocloster</taxon>
    </lineage>
</organism>
<dbReference type="Proteomes" id="UP000004756">
    <property type="component" value="Unassembled WGS sequence"/>
</dbReference>
<name>C0CYA3_9FIRM</name>